<evidence type="ECO:0000259" key="7">
    <source>
        <dbReference type="PROSITE" id="PS50157"/>
    </source>
</evidence>
<dbReference type="RefSeq" id="XP_002642428.1">
    <property type="nucleotide sequence ID" value="XM_002642382.1"/>
</dbReference>
<sequence length="367" mass="41869">MSVPLADSEQESSDTEKKEEFQCEFCDKKFVSRGSWNIHRSSLHGAPKIFSELGLRMEATRQFSEKSYCALCGKPYSGERSLKQHLRTAHEVSSKNQKVSSLPKDSQNEKQCTDELDEFAAELVTYMKNLEDAKASIVASRDYCSVFVEFPNVLNYSMVTVDKYSCTTCGRLFTTLSNRNRHIAENHGVGERKIHKCELCSNSFVRKHQLKVHQEFVHKFPVVRQKRSTVKVHAFLVDGKYNCNLCSSTFTAESRLKRHQQTKHHASKTTSRKTIQLEASEVDGKYHCLHCENSCVTRNGLIRHINRCHSDMNPRDVENDINEAAASPTPQFSSNALQILLNLQNSMPAKETPKKKSFRVEDLIDIN</sequence>
<dbReference type="PROSITE" id="PS50157">
    <property type="entry name" value="ZINC_FINGER_C2H2_2"/>
    <property type="match status" value="6"/>
</dbReference>
<feature type="compositionally biased region" description="Polar residues" evidence="6">
    <location>
        <begin position="94"/>
        <end position="105"/>
    </location>
</feature>
<dbReference type="OMA" id="NSANKRM"/>
<protein>
    <submittedName>
        <fullName evidence="8">Protein CBG06830</fullName>
    </submittedName>
</protein>
<dbReference type="InterPro" id="IPR013087">
    <property type="entry name" value="Znf_C2H2_type"/>
</dbReference>
<dbReference type="GO" id="GO:0043035">
    <property type="term" value="F:chromatin insulator sequence binding"/>
    <property type="evidence" value="ECO:0000318"/>
    <property type="project" value="GO_Central"/>
</dbReference>
<dbReference type="AlphaFoldDB" id="A8X361"/>
<dbReference type="InParanoid" id="A8X361"/>
<dbReference type="GO" id="GO:0008270">
    <property type="term" value="F:zinc ion binding"/>
    <property type="evidence" value="ECO:0007669"/>
    <property type="project" value="UniProtKB-KW"/>
</dbReference>
<evidence type="ECO:0000256" key="2">
    <source>
        <dbReference type="ARBA" id="ARBA00022737"/>
    </source>
</evidence>
<accession>A8X361</accession>
<dbReference type="Gene3D" id="3.30.160.60">
    <property type="entry name" value="Classic Zinc Finger"/>
    <property type="match status" value="3"/>
</dbReference>
<dbReference type="Pfam" id="PF00096">
    <property type="entry name" value="zf-C2H2"/>
    <property type="match status" value="3"/>
</dbReference>
<feature type="region of interest" description="Disordered" evidence="6">
    <location>
        <begin position="90"/>
        <end position="110"/>
    </location>
</feature>
<dbReference type="eggNOG" id="KOG1721">
    <property type="taxonomic scope" value="Eukaryota"/>
</dbReference>
<reference evidence="8 9" key="2">
    <citation type="journal article" date="2011" name="PLoS Genet.">
        <title>Caenorhabditis briggsae recombinant inbred line genotypes reveal inter-strain incompatibility and the evolution of recombination.</title>
        <authorList>
            <person name="Ross J.A."/>
            <person name="Koboldt D.C."/>
            <person name="Staisch J.E."/>
            <person name="Chamberlin H.M."/>
            <person name="Gupta B.P."/>
            <person name="Miller R.D."/>
            <person name="Baird S.E."/>
            <person name="Haag E.S."/>
        </authorList>
    </citation>
    <scope>NUCLEOTIDE SEQUENCE [LARGE SCALE GENOMIC DNA]</scope>
    <source>
        <strain evidence="8 9">AF16</strain>
    </source>
</reference>
<keyword evidence="2" id="KW-0677">Repeat</keyword>
<evidence type="ECO:0000256" key="1">
    <source>
        <dbReference type="ARBA" id="ARBA00022723"/>
    </source>
</evidence>
<evidence type="ECO:0000256" key="3">
    <source>
        <dbReference type="ARBA" id="ARBA00022771"/>
    </source>
</evidence>
<dbReference type="PROSITE" id="PS00028">
    <property type="entry name" value="ZINC_FINGER_C2H2_1"/>
    <property type="match status" value="6"/>
</dbReference>
<evidence type="ECO:0000313" key="8">
    <source>
        <dbReference type="EMBL" id="CAP27071.1"/>
    </source>
</evidence>
<evidence type="ECO:0000313" key="9">
    <source>
        <dbReference type="Proteomes" id="UP000008549"/>
    </source>
</evidence>
<keyword evidence="1" id="KW-0479">Metal-binding</keyword>
<keyword evidence="3 5" id="KW-0863">Zinc-finger</keyword>
<feature type="domain" description="C2H2-type" evidence="7">
    <location>
        <begin position="67"/>
        <end position="95"/>
    </location>
</feature>
<proteinExistence type="predicted"/>
<dbReference type="GO" id="GO:0005694">
    <property type="term" value="C:chromosome"/>
    <property type="evidence" value="ECO:0000318"/>
    <property type="project" value="GO_Central"/>
</dbReference>
<dbReference type="CTD" id="8584422"/>
<keyword evidence="4" id="KW-0862">Zinc</keyword>
<feature type="domain" description="C2H2-type" evidence="7">
    <location>
        <begin position="21"/>
        <end position="49"/>
    </location>
</feature>
<gene>
    <name evidence="8" type="ORF">CBG06830</name>
    <name evidence="8" type="ORF">CBG_06830</name>
</gene>
<organism evidence="8 9">
    <name type="scientific">Caenorhabditis briggsae</name>
    <dbReference type="NCBI Taxonomy" id="6238"/>
    <lineage>
        <taxon>Eukaryota</taxon>
        <taxon>Metazoa</taxon>
        <taxon>Ecdysozoa</taxon>
        <taxon>Nematoda</taxon>
        <taxon>Chromadorea</taxon>
        <taxon>Rhabditida</taxon>
        <taxon>Rhabditina</taxon>
        <taxon>Rhabditomorpha</taxon>
        <taxon>Rhabditoidea</taxon>
        <taxon>Rhabditidae</taxon>
        <taxon>Peloderinae</taxon>
        <taxon>Caenorhabditis</taxon>
    </lineage>
</organism>
<feature type="domain" description="C2H2-type" evidence="7">
    <location>
        <begin position="241"/>
        <end position="269"/>
    </location>
</feature>
<dbReference type="GeneID" id="8584422"/>
<reference evidence="8 9" key="1">
    <citation type="journal article" date="2003" name="PLoS Biol.">
        <title>The genome sequence of Caenorhabditis briggsae: a platform for comparative genomics.</title>
        <authorList>
            <person name="Stein L.D."/>
            <person name="Bao Z."/>
            <person name="Blasiar D."/>
            <person name="Blumenthal T."/>
            <person name="Brent M.R."/>
            <person name="Chen N."/>
            <person name="Chinwalla A."/>
            <person name="Clarke L."/>
            <person name="Clee C."/>
            <person name="Coghlan A."/>
            <person name="Coulson A."/>
            <person name="D'Eustachio P."/>
            <person name="Fitch D.H."/>
            <person name="Fulton L.A."/>
            <person name="Fulton R.E."/>
            <person name="Griffiths-Jones S."/>
            <person name="Harris T.W."/>
            <person name="Hillier L.W."/>
            <person name="Kamath R."/>
            <person name="Kuwabara P.E."/>
            <person name="Mardis E.R."/>
            <person name="Marra M.A."/>
            <person name="Miner T.L."/>
            <person name="Minx P."/>
            <person name="Mullikin J.C."/>
            <person name="Plumb R.W."/>
            <person name="Rogers J."/>
            <person name="Schein J.E."/>
            <person name="Sohrmann M."/>
            <person name="Spieth J."/>
            <person name="Stajich J.E."/>
            <person name="Wei C."/>
            <person name="Willey D."/>
            <person name="Wilson R.K."/>
            <person name="Durbin R."/>
            <person name="Waterston R.H."/>
        </authorList>
    </citation>
    <scope>NUCLEOTIDE SEQUENCE [LARGE SCALE GENOMIC DNA]</scope>
    <source>
        <strain evidence="8 9">AF16</strain>
    </source>
</reference>
<dbReference type="PANTHER" id="PTHR24379">
    <property type="entry name" value="KRAB AND ZINC FINGER DOMAIN-CONTAINING"/>
    <property type="match status" value="1"/>
</dbReference>
<evidence type="ECO:0000256" key="4">
    <source>
        <dbReference type="ARBA" id="ARBA00022833"/>
    </source>
</evidence>
<name>A8X361_CAEBR</name>
<evidence type="ECO:0000256" key="6">
    <source>
        <dbReference type="SAM" id="MobiDB-lite"/>
    </source>
</evidence>
<keyword evidence="9" id="KW-1185">Reference proteome</keyword>
<dbReference type="InterPro" id="IPR036236">
    <property type="entry name" value="Znf_C2H2_sf"/>
</dbReference>
<feature type="domain" description="C2H2-type" evidence="7">
    <location>
        <begin position="164"/>
        <end position="187"/>
    </location>
</feature>
<dbReference type="Proteomes" id="UP000008549">
    <property type="component" value="Unassembled WGS sequence"/>
</dbReference>
<feature type="domain" description="C2H2-type" evidence="7">
    <location>
        <begin position="286"/>
        <end position="314"/>
    </location>
</feature>
<dbReference type="PANTHER" id="PTHR24379:SF121">
    <property type="entry name" value="C2H2-TYPE DOMAIN-CONTAINING PROTEIN"/>
    <property type="match status" value="1"/>
</dbReference>
<dbReference type="SUPFAM" id="SSF57667">
    <property type="entry name" value="beta-beta-alpha zinc fingers"/>
    <property type="match status" value="3"/>
</dbReference>
<feature type="domain" description="C2H2-type" evidence="7">
    <location>
        <begin position="195"/>
        <end position="218"/>
    </location>
</feature>
<dbReference type="HOGENOM" id="CLU_754846_0_0_1"/>
<dbReference type="GO" id="GO:0006357">
    <property type="term" value="P:regulation of transcription by RNA polymerase II"/>
    <property type="evidence" value="ECO:0000318"/>
    <property type="project" value="GO_Central"/>
</dbReference>
<dbReference type="SMART" id="SM00355">
    <property type="entry name" value="ZnF_C2H2"/>
    <property type="match status" value="6"/>
</dbReference>
<dbReference type="EMBL" id="HE601347">
    <property type="protein sequence ID" value="CAP27071.1"/>
    <property type="molecule type" value="Genomic_DNA"/>
</dbReference>
<evidence type="ECO:0000256" key="5">
    <source>
        <dbReference type="PROSITE-ProRule" id="PRU00042"/>
    </source>
</evidence>
<dbReference type="KEGG" id="cbr:CBG_06830"/>